<feature type="domain" description="Transcriptional repressor PaaX-like C-terminal" evidence="3">
    <location>
        <begin position="191"/>
        <end position="282"/>
    </location>
</feature>
<accession>A0A0A2W3Q4</accession>
<dbReference type="Pfam" id="PF00132">
    <property type="entry name" value="Hexapep"/>
    <property type="match status" value="1"/>
</dbReference>
<dbReference type="InterPro" id="IPR001451">
    <property type="entry name" value="Hexapep"/>
</dbReference>
<evidence type="ECO:0000313" key="6">
    <source>
        <dbReference type="Proteomes" id="UP000030106"/>
    </source>
</evidence>
<comment type="similarity">
    <text evidence="1">Belongs to the gamma-class carbonic anhydrase family.</text>
</comment>
<dbReference type="Pfam" id="PF07848">
    <property type="entry name" value="PaaX"/>
    <property type="match status" value="1"/>
</dbReference>
<evidence type="ECO:0000256" key="1">
    <source>
        <dbReference type="ARBA" id="ARBA00023595"/>
    </source>
</evidence>
<dbReference type="Pfam" id="PF20803">
    <property type="entry name" value="PaaX_M"/>
    <property type="match status" value="1"/>
</dbReference>
<dbReference type="InterPro" id="IPR036388">
    <property type="entry name" value="WH-like_DNA-bd_sf"/>
</dbReference>
<protein>
    <submittedName>
        <fullName evidence="5">Phenylacetic acid degradation operon negative regulatory protein paaX</fullName>
    </submittedName>
</protein>
<dbReference type="SUPFAM" id="SSF46785">
    <property type="entry name" value="Winged helix' DNA-binding domain"/>
    <property type="match status" value="1"/>
</dbReference>
<dbReference type="STRING" id="1245745.A0A0A2W3Q4"/>
<dbReference type="FunFam" id="2.160.10.10:FF:000012">
    <property type="entry name" value="Carnitine operon protein CaiE"/>
    <property type="match status" value="1"/>
</dbReference>
<dbReference type="HOGENOM" id="CLU_567382_0_0_1"/>
<evidence type="ECO:0000259" key="3">
    <source>
        <dbReference type="Pfam" id="PF08223"/>
    </source>
</evidence>
<dbReference type="InterPro" id="IPR011965">
    <property type="entry name" value="PaaX_trns_reg"/>
</dbReference>
<gene>
    <name evidence="5" type="ORF">BBAD15_g995</name>
</gene>
<reference evidence="5 6" key="1">
    <citation type="submission" date="2012-10" db="EMBL/GenBank/DDBJ databases">
        <title>Genome sequencing and analysis of entomopathogenic fungi Beauveria bassiana D1-5.</title>
        <authorList>
            <person name="Li Q."/>
            <person name="Wang L."/>
            <person name="Zhang Z."/>
            <person name="Wang Q."/>
            <person name="Ren J."/>
            <person name="Wang M."/>
            <person name="Xu W."/>
            <person name="Wang J."/>
            <person name="Lu Y."/>
            <person name="Du Q."/>
            <person name="Sun Z."/>
        </authorList>
    </citation>
    <scope>NUCLEOTIDE SEQUENCE [LARGE SCALE GENOMIC DNA]</scope>
    <source>
        <strain evidence="5 6">D1-5</strain>
    </source>
</reference>
<dbReference type="CDD" id="cd04745">
    <property type="entry name" value="LbH_paaY_like"/>
    <property type="match status" value="1"/>
</dbReference>
<dbReference type="Gene3D" id="1.10.10.10">
    <property type="entry name" value="Winged helix-like DNA-binding domain superfamily/Winged helix DNA-binding domain"/>
    <property type="match status" value="1"/>
</dbReference>
<evidence type="ECO:0000313" key="5">
    <source>
        <dbReference type="EMBL" id="KGQ13272.1"/>
    </source>
</evidence>
<dbReference type="Gene3D" id="1.20.58.1460">
    <property type="match status" value="1"/>
</dbReference>
<sequence length="481" mass="53447">MSSKLDNFIQQAVSAVPISGTSLIVSLYGDALAHRGGEIWLGSLAAMLEPLGFGERFVRTSLFRLNKEGWLDVERVGRRSFYRLTDTGQRMSRRAESKIYRAGQPTWDGKWLLLLSEGLEKTTLQQVKKQLIWQGFGALAPNLMASPSQNLADIQSLLHEAGVAEQVICFEAESPLQTSRAALRSRVEECWLLTDKNERYAEFINSFRPLLPLLREAGSDELTPQRCFQIQLLLIHFYRRVVLKDPLLPDELLPPHWLGQNARQLCINIYQRVAAGSLAYVSELGETSIDGLTPVVPEDSYVHPTAVLIGDVILGHRVYIGPNASLRGDFGRIIVEDGANVQDNCVMHGFPEQDTVVEQDGHIGHGAILHGCRIGKNALVGMNAVILDGAQIGENSIVGAAAFVKGKAEFPANTMIIGSPAKAIRELRPEELAWKKQGTKEYQDLVIRCQQTMHQVEPLREVEAGRKRLVFEALHQPKKSH</sequence>
<dbReference type="GO" id="GO:0006351">
    <property type="term" value="P:DNA-templated transcription"/>
    <property type="evidence" value="ECO:0007669"/>
    <property type="project" value="InterPro"/>
</dbReference>
<feature type="domain" description="Transcriptional repressor PaaX-like central Cas2-like" evidence="4">
    <location>
        <begin position="105"/>
        <end position="179"/>
    </location>
</feature>
<dbReference type="EMBL" id="ANFO01000049">
    <property type="protein sequence ID" value="KGQ13272.1"/>
    <property type="molecule type" value="Genomic_DNA"/>
</dbReference>
<proteinExistence type="inferred from homology"/>
<dbReference type="InterPro" id="IPR036390">
    <property type="entry name" value="WH_DNA-bd_sf"/>
</dbReference>
<dbReference type="InterPro" id="IPR048846">
    <property type="entry name" value="PaaX-like_central"/>
</dbReference>
<dbReference type="Pfam" id="PF08223">
    <property type="entry name" value="PaaX_C"/>
    <property type="match status" value="1"/>
</dbReference>
<dbReference type="AlphaFoldDB" id="A0A0A2W3Q4"/>
<evidence type="ECO:0000259" key="2">
    <source>
        <dbReference type="Pfam" id="PF07848"/>
    </source>
</evidence>
<dbReference type="Proteomes" id="UP000030106">
    <property type="component" value="Unassembled WGS sequence"/>
</dbReference>
<dbReference type="PANTHER" id="PTHR30319">
    <property type="entry name" value="PHENYLACETIC ACID REGULATOR-RELATED TRANSCRIPTIONAL REPRESSOR"/>
    <property type="match status" value="1"/>
</dbReference>
<dbReference type="InterPro" id="IPR011004">
    <property type="entry name" value="Trimer_LpxA-like_sf"/>
</dbReference>
<dbReference type="NCBIfam" id="TIGR02287">
    <property type="entry name" value="PaaY"/>
    <property type="match status" value="1"/>
</dbReference>
<organism evidence="5 6">
    <name type="scientific">Beauveria bassiana D1-5</name>
    <dbReference type="NCBI Taxonomy" id="1245745"/>
    <lineage>
        <taxon>Eukaryota</taxon>
        <taxon>Fungi</taxon>
        <taxon>Dikarya</taxon>
        <taxon>Ascomycota</taxon>
        <taxon>Pezizomycotina</taxon>
        <taxon>Sordariomycetes</taxon>
        <taxon>Hypocreomycetidae</taxon>
        <taxon>Hypocreales</taxon>
        <taxon>Cordycipitaceae</taxon>
        <taxon>Beauveria</taxon>
    </lineage>
</organism>
<dbReference type="NCBIfam" id="TIGR02277">
    <property type="entry name" value="PaaX_trns_reg"/>
    <property type="match status" value="1"/>
</dbReference>
<dbReference type="InterPro" id="IPR012906">
    <property type="entry name" value="PaaX-like_N"/>
</dbReference>
<name>A0A0A2W3Q4_BEABA</name>
<feature type="domain" description="Transcriptional repressor PaaX-like N-terminal" evidence="2">
    <location>
        <begin position="20"/>
        <end position="88"/>
    </location>
</feature>
<dbReference type="PANTHER" id="PTHR30319:SF1">
    <property type="entry name" value="TRANSCRIPTIONAL REPRESSOR PAAX"/>
    <property type="match status" value="1"/>
</dbReference>
<dbReference type="InterPro" id="IPR013225">
    <property type="entry name" value="PaaX_C"/>
</dbReference>
<dbReference type="InterPro" id="IPR011974">
    <property type="entry name" value="PaaY"/>
</dbReference>
<evidence type="ECO:0000259" key="4">
    <source>
        <dbReference type="Pfam" id="PF20803"/>
    </source>
</evidence>
<dbReference type="SUPFAM" id="SSF51161">
    <property type="entry name" value="Trimeric LpxA-like enzymes"/>
    <property type="match status" value="1"/>
</dbReference>
<dbReference type="Gene3D" id="2.160.10.10">
    <property type="entry name" value="Hexapeptide repeat proteins"/>
    <property type="match status" value="1"/>
</dbReference>
<comment type="caution">
    <text evidence="5">The sequence shown here is derived from an EMBL/GenBank/DDBJ whole genome shotgun (WGS) entry which is preliminary data.</text>
</comment>